<organism evidence="2 3">
    <name type="scientific">Zizania palustris</name>
    <name type="common">Northern wild rice</name>
    <dbReference type="NCBI Taxonomy" id="103762"/>
    <lineage>
        <taxon>Eukaryota</taxon>
        <taxon>Viridiplantae</taxon>
        <taxon>Streptophyta</taxon>
        <taxon>Embryophyta</taxon>
        <taxon>Tracheophyta</taxon>
        <taxon>Spermatophyta</taxon>
        <taxon>Magnoliopsida</taxon>
        <taxon>Liliopsida</taxon>
        <taxon>Poales</taxon>
        <taxon>Poaceae</taxon>
        <taxon>BOP clade</taxon>
        <taxon>Oryzoideae</taxon>
        <taxon>Oryzeae</taxon>
        <taxon>Zizaniinae</taxon>
        <taxon>Zizania</taxon>
    </lineage>
</organism>
<reference evidence="2" key="1">
    <citation type="journal article" date="2021" name="bioRxiv">
        <title>Whole Genome Assembly and Annotation of Northern Wild Rice, Zizania palustris L., Supports a Whole Genome Duplication in the Zizania Genus.</title>
        <authorList>
            <person name="Haas M."/>
            <person name="Kono T."/>
            <person name="Macchietto M."/>
            <person name="Millas R."/>
            <person name="McGilp L."/>
            <person name="Shao M."/>
            <person name="Duquette J."/>
            <person name="Hirsch C.N."/>
            <person name="Kimball J."/>
        </authorList>
    </citation>
    <scope>NUCLEOTIDE SEQUENCE</scope>
    <source>
        <tissue evidence="2">Fresh leaf tissue</tissue>
    </source>
</reference>
<dbReference type="Proteomes" id="UP000729402">
    <property type="component" value="Unassembled WGS sequence"/>
</dbReference>
<protein>
    <submittedName>
        <fullName evidence="2">Uncharacterized protein</fullName>
    </submittedName>
</protein>
<evidence type="ECO:0000313" key="3">
    <source>
        <dbReference type="Proteomes" id="UP000729402"/>
    </source>
</evidence>
<gene>
    <name evidence="2" type="ORF">GUJ93_ZPchr0005g15686</name>
</gene>
<comment type="caution">
    <text evidence="2">The sequence shown here is derived from an EMBL/GenBank/DDBJ whole genome shotgun (WGS) entry which is preliminary data.</text>
</comment>
<evidence type="ECO:0000256" key="1">
    <source>
        <dbReference type="SAM" id="MobiDB-lite"/>
    </source>
</evidence>
<dbReference type="AlphaFoldDB" id="A0A8J5VRY0"/>
<dbReference type="EMBL" id="JAAALK010000284">
    <property type="protein sequence ID" value="KAG8069316.1"/>
    <property type="molecule type" value="Genomic_DNA"/>
</dbReference>
<name>A0A8J5VRY0_ZIZPA</name>
<evidence type="ECO:0000313" key="2">
    <source>
        <dbReference type="EMBL" id="KAG8069316.1"/>
    </source>
</evidence>
<feature type="compositionally biased region" description="Basic and acidic residues" evidence="1">
    <location>
        <begin position="89"/>
        <end position="106"/>
    </location>
</feature>
<accession>A0A8J5VRY0</accession>
<feature type="region of interest" description="Disordered" evidence="1">
    <location>
        <begin position="52"/>
        <end position="106"/>
    </location>
</feature>
<sequence length="130" mass="14137">MAALSDIDCTSSEEPSSDEEEPSMKEEKKEKKRMDFTDLCFMADNIHNSDELDTFEGGDANQLSAVGDQGSSGELDAKGSRMPGEDGDDLRIARGDRARHGRTDGQDRVLVKSAKGRPVQMHTAGLMFLG</sequence>
<feature type="compositionally biased region" description="Basic and acidic residues" evidence="1">
    <location>
        <begin position="22"/>
        <end position="33"/>
    </location>
</feature>
<proteinExistence type="predicted"/>
<reference evidence="2" key="2">
    <citation type="submission" date="2021-02" db="EMBL/GenBank/DDBJ databases">
        <authorList>
            <person name="Kimball J.A."/>
            <person name="Haas M.W."/>
            <person name="Macchietto M."/>
            <person name="Kono T."/>
            <person name="Duquette J."/>
            <person name="Shao M."/>
        </authorList>
    </citation>
    <scope>NUCLEOTIDE SEQUENCE</scope>
    <source>
        <tissue evidence="2">Fresh leaf tissue</tissue>
    </source>
</reference>
<feature type="compositionally biased region" description="Polar residues" evidence="1">
    <location>
        <begin position="61"/>
        <end position="72"/>
    </location>
</feature>
<feature type="region of interest" description="Disordered" evidence="1">
    <location>
        <begin position="1"/>
        <end position="33"/>
    </location>
</feature>
<keyword evidence="3" id="KW-1185">Reference proteome</keyword>